<keyword evidence="6" id="KW-0732">Signal</keyword>
<dbReference type="Gene3D" id="2.60.40.10">
    <property type="entry name" value="Immunoglobulins"/>
    <property type="match status" value="3"/>
</dbReference>
<feature type="active site" description="Charge relay system" evidence="5">
    <location>
        <position position="244"/>
    </location>
</feature>
<dbReference type="InterPro" id="IPR013783">
    <property type="entry name" value="Ig-like_fold"/>
</dbReference>
<dbReference type="NCBIfam" id="TIGR04183">
    <property type="entry name" value="Por_Secre_tail"/>
    <property type="match status" value="1"/>
</dbReference>
<dbReference type="PANTHER" id="PTHR43399:SF4">
    <property type="entry name" value="CELL WALL-ASSOCIATED PROTEASE"/>
    <property type="match status" value="1"/>
</dbReference>
<dbReference type="OrthoDB" id="9792152at2"/>
<evidence type="ECO:0000256" key="4">
    <source>
        <dbReference type="ARBA" id="ARBA00022825"/>
    </source>
</evidence>
<proteinExistence type="inferred from homology"/>
<dbReference type="SUPFAM" id="SSF49265">
    <property type="entry name" value="Fibronectin type III"/>
    <property type="match status" value="1"/>
</dbReference>
<protein>
    <submittedName>
        <fullName evidence="8">T9SS type A sorting domain-containing protein</fullName>
    </submittedName>
</protein>
<dbReference type="RefSeq" id="WP_131851006.1">
    <property type="nucleotide sequence ID" value="NZ_SKFH01000005.1"/>
</dbReference>
<evidence type="ECO:0000313" key="8">
    <source>
        <dbReference type="EMBL" id="TCZ73601.1"/>
    </source>
</evidence>
<evidence type="ECO:0000256" key="2">
    <source>
        <dbReference type="ARBA" id="ARBA00022670"/>
    </source>
</evidence>
<dbReference type="PROSITE" id="PS51892">
    <property type="entry name" value="SUBTILASE"/>
    <property type="match status" value="1"/>
</dbReference>
<evidence type="ECO:0000256" key="6">
    <source>
        <dbReference type="SAM" id="SignalP"/>
    </source>
</evidence>
<dbReference type="InterPro" id="IPR051048">
    <property type="entry name" value="Peptidase_S8/S53_subtilisin"/>
</dbReference>
<dbReference type="InterPro" id="IPR008979">
    <property type="entry name" value="Galactose-bd-like_sf"/>
</dbReference>
<feature type="signal peptide" evidence="6">
    <location>
        <begin position="1"/>
        <end position="22"/>
    </location>
</feature>
<dbReference type="CDD" id="cd04842">
    <property type="entry name" value="Peptidases_S8_Kp43_protease"/>
    <property type="match status" value="1"/>
</dbReference>
<keyword evidence="2 5" id="KW-0645">Protease</keyword>
<dbReference type="InterPro" id="IPR026444">
    <property type="entry name" value="Secre_tail"/>
</dbReference>
<gene>
    <name evidence="8" type="ORF">E0486_04780</name>
</gene>
<dbReference type="Pfam" id="PF18962">
    <property type="entry name" value="Por_Secre_tail"/>
    <property type="match status" value="1"/>
</dbReference>
<name>A0A4R4E6E5_9BACT</name>
<evidence type="ECO:0000256" key="3">
    <source>
        <dbReference type="ARBA" id="ARBA00022801"/>
    </source>
</evidence>
<feature type="domain" description="Fibronectin type-III" evidence="7">
    <location>
        <begin position="729"/>
        <end position="815"/>
    </location>
</feature>
<dbReference type="InterPro" id="IPR015500">
    <property type="entry name" value="Peptidase_S8_subtilisin-rel"/>
</dbReference>
<dbReference type="CDD" id="cd00063">
    <property type="entry name" value="FN3"/>
    <property type="match status" value="1"/>
</dbReference>
<dbReference type="SUPFAM" id="SSF52743">
    <property type="entry name" value="Subtilisin-like"/>
    <property type="match status" value="1"/>
</dbReference>
<dbReference type="PROSITE" id="PS00138">
    <property type="entry name" value="SUBTILASE_SER"/>
    <property type="match status" value="1"/>
</dbReference>
<dbReference type="GO" id="GO:0006508">
    <property type="term" value="P:proteolysis"/>
    <property type="evidence" value="ECO:0007669"/>
    <property type="project" value="UniProtKB-KW"/>
</dbReference>
<dbReference type="Gene3D" id="3.40.50.200">
    <property type="entry name" value="Peptidase S8/S53 domain"/>
    <property type="match status" value="1"/>
</dbReference>
<dbReference type="InterPro" id="IPR000209">
    <property type="entry name" value="Peptidase_S8/S53_dom"/>
</dbReference>
<evidence type="ECO:0000259" key="7">
    <source>
        <dbReference type="PROSITE" id="PS50853"/>
    </source>
</evidence>
<dbReference type="Gene3D" id="2.60.120.260">
    <property type="entry name" value="Galactose-binding domain-like"/>
    <property type="match status" value="1"/>
</dbReference>
<reference evidence="8 9" key="1">
    <citation type="submission" date="2019-03" db="EMBL/GenBank/DDBJ databases">
        <authorList>
            <person name="Kim M.K.M."/>
        </authorList>
    </citation>
    <scope>NUCLEOTIDE SEQUENCE [LARGE SCALE GENOMIC DNA]</scope>
    <source>
        <strain evidence="8 9">17J68-15</strain>
    </source>
</reference>
<dbReference type="Proteomes" id="UP000295164">
    <property type="component" value="Unassembled WGS sequence"/>
</dbReference>
<accession>A0A4R4E6E5</accession>
<dbReference type="InterPro" id="IPR003961">
    <property type="entry name" value="FN3_dom"/>
</dbReference>
<dbReference type="Pfam" id="PF00082">
    <property type="entry name" value="Peptidase_S8"/>
    <property type="match status" value="1"/>
</dbReference>
<dbReference type="InterPro" id="IPR036116">
    <property type="entry name" value="FN3_sf"/>
</dbReference>
<keyword evidence="9" id="KW-1185">Reference proteome</keyword>
<dbReference type="Gene3D" id="2.60.120.380">
    <property type="match status" value="1"/>
</dbReference>
<evidence type="ECO:0000256" key="1">
    <source>
        <dbReference type="ARBA" id="ARBA00011073"/>
    </source>
</evidence>
<comment type="similarity">
    <text evidence="1 5">Belongs to the peptidase S8 family.</text>
</comment>
<organism evidence="8 9">
    <name type="scientific">Flaviaesturariibacter aridisoli</name>
    <dbReference type="NCBI Taxonomy" id="2545761"/>
    <lineage>
        <taxon>Bacteria</taxon>
        <taxon>Pseudomonadati</taxon>
        <taxon>Bacteroidota</taxon>
        <taxon>Chitinophagia</taxon>
        <taxon>Chitinophagales</taxon>
        <taxon>Chitinophagaceae</taxon>
        <taxon>Flaviaestuariibacter</taxon>
    </lineage>
</organism>
<dbReference type="PANTHER" id="PTHR43399">
    <property type="entry name" value="SUBTILISIN-RELATED"/>
    <property type="match status" value="1"/>
</dbReference>
<feature type="active site" description="Charge relay system" evidence="5">
    <location>
        <position position="269"/>
    </location>
</feature>
<dbReference type="InterPro" id="IPR023828">
    <property type="entry name" value="Peptidase_S8_Ser-AS"/>
</dbReference>
<feature type="active site" description="Charge relay system" evidence="5">
    <location>
        <position position="440"/>
    </location>
</feature>
<keyword evidence="4 5" id="KW-0720">Serine protease</keyword>
<dbReference type="GO" id="GO:0004252">
    <property type="term" value="F:serine-type endopeptidase activity"/>
    <property type="evidence" value="ECO:0007669"/>
    <property type="project" value="UniProtKB-UniRule"/>
</dbReference>
<evidence type="ECO:0000256" key="5">
    <source>
        <dbReference type="PROSITE-ProRule" id="PRU01240"/>
    </source>
</evidence>
<dbReference type="PROSITE" id="PS50853">
    <property type="entry name" value="FN3"/>
    <property type="match status" value="1"/>
</dbReference>
<dbReference type="InterPro" id="IPR036852">
    <property type="entry name" value="Peptidase_S8/S53_dom_sf"/>
</dbReference>
<comment type="caution">
    <text evidence="8">The sequence shown here is derived from an EMBL/GenBank/DDBJ whole genome shotgun (WGS) entry which is preliminary data.</text>
</comment>
<sequence>MNRLTRCLLSFLLLTAAVPAGAQGRPLLLKTGPQAVPALSAALVDSFNRTLPRVGGRAQLVLQFDRIPTDAERKWLLGGGVELLQYVPEGAYTAQVRLPLSENLLAQGGVRGIWALRAEQKMDPLLGSGTVPAWAVKVTGTVNVLVRIPDATPVAGALAELQTRGFFITNRDWLTWRIVGLQVAVARLRELALLPIVDYVQAEQPVQGLNFNNRSGARANVLNAPLAQGGRALNGEGLVLGIGDDADVQSHPDFTGRLIDRSVLTQTSHGYHTTGTLAGAGIVNELYRGMVPKATIVSSFYSGILSNAATYHQDYGMVLTNNSYGNIAECSYMGLYDIYAQALDQQAFDLPELTHVFAAGNSGASTCAPFPQRYHTVYGGYQSAKNVVTVGATSDSGLVSSFSSRGPVRDGRVKPEVVTQGAAVISTVAGNTYGSNQGTSMSAPAVTGGMGLLIQRYRQLHSGANPKGALIKAVLCNGSTDKGTDGPDYNYGYGFMNLLRSVDMLENNHYLAANVAASATATHSIAVPANSAQLKVLLYWHDPAASLIASKTLVNDLDLEVVNLSNNTVLPFRLDTSMGSLGSAALTGADHLNNLEQVVIDAPPAGNYTVRVKGTAITQGGSQDYYLVWDALPVSLQLTNPVGGEGWAPGDIVKLNWEAYGNPSATFTLEYSTDNGASWNGIASGLDGARRIYTWTVPPVATGAAKVRITQSGTGLSSSSNAFVIATLPVLTMAATASQCEGYINCSWTPVSGATDYELMMLRGDEMVSMGTTAANSYVISGLSADTTYWVAVRPRIGGQPGRRSVALSRQPNNGSCSGSFSDGDLKLNAVTGPVNGRLNTSSALSAVSTLSVQVKNLDDAAITGFAMKYSVNGGAWVSEAVAASINAGATYNYNFTNKINLSAAGSYSIRAVVKNNGTDPVAANDTLTVVIKQLANPVLTLPFTDDLEGMANVSYRFDQVGIEGDDHFDFQRNSGYARLRTWVNSGFAHSGTRAVTLDMDRFNGSNSTNYLVGTFNLSAYDTATSDLRLGFAFRNHGEDLNAANKVWVRGNDGATWVEVYDLGANGGDAGTETVVNGVEVGRLLRAAGQNFSSSFQVRWGQYGTYPAVDLYGGSGYTFDDIRLYEAVNDVQLLSILAPVANACGLTNASTISARIRNSSYGTLSNIPLRYRIDGGAWVSETYPSLAANASADFSFATGADLSAPGAHTVQVLADMGGDNVHENDTLSLSLVNAPVYSTFPYLQNFESSSGNWYSGGKNSSWEWGTPQSAKIARAASGVKAWKTRLGGNYNDREESCLYSPCFNLSGLSNPTLSFSLVLDLEDCGSTVCDAAWVEYSLDGATWTKLGTALTGTNWYNKTSANVWSRQNYTVWRVASASLPVGASALRLRFAMSSDESTSREGIAIDDVHIFDNLGIYTGPTPGTPATQPVSGSNWIHFTEGGKLLASINPQGQDLGSTAVQAYFDTSVSHYTSNQYYLGRSLSIKPATRVLADSVTVRLYFSERESNLLISATGCAGCAKPSTAFDLGVSKYTDADLSHEDGSLANNTGGSWKFYGSAARTIVPYDGGYYAEFKVKDFSEFWFNSGGIQGAPLPVRFLSFTARRNGAAVRLDWDVALEENVARYEVEVAEGEDALRRGQYRLLGSVDPLGTATGSRRYSYLDDRPGKSGTCYYRLRVRNADGSWQFSAIRPVLFSEQYEWNVYPNPSAGVLHLNFHAADGSTLRLRLYDGQGRLLRDWSRVASGFVEKETIDLDGFAAGVYLLQADGPEGVRSFRLYKR</sequence>
<feature type="chain" id="PRO_5020259770" evidence="6">
    <location>
        <begin position="23"/>
        <end position="1779"/>
    </location>
</feature>
<dbReference type="EMBL" id="SKFH01000005">
    <property type="protein sequence ID" value="TCZ73601.1"/>
    <property type="molecule type" value="Genomic_DNA"/>
</dbReference>
<dbReference type="SUPFAM" id="SSF49785">
    <property type="entry name" value="Galactose-binding domain-like"/>
    <property type="match status" value="1"/>
</dbReference>
<evidence type="ECO:0000313" key="9">
    <source>
        <dbReference type="Proteomes" id="UP000295164"/>
    </source>
</evidence>
<dbReference type="PRINTS" id="PR00723">
    <property type="entry name" value="SUBTILISIN"/>
</dbReference>
<dbReference type="InterPro" id="IPR034058">
    <property type="entry name" value="TagA/B/C/D_pept_dom"/>
</dbReference>
<keyword evidence="3 5" id="KW-0378">Hydrolase</keyword>